<comment type="caution">
    <text evidence="2">The sequence shown here is derived from an EMBL/GenBank/DDBJ whole genome shotgun (WGS) entry which is preliminary data.</text>
</comment>
<keyword evidence="1" id="KW-0732">Signal</keyword>
<dbReference type="EMBL" id="NHYD01000455">
    <property type="protein sequence ID" value="PPQ94137.1"/>
    <property type="molecule type" value="Genomic_DNA"/>
</dbReference>
<feature type="signal peptide" evidence="1">
    <location>
        <begin position="1"/>
        <end position="16"/>
    </location>
</feature>
<protein>
    <submittedName>
        <fullName evidence="2">Uncharacterized protein</fullName>
    </submittedName>
</protein>
<proteinExistence type="predicted"/>
<accession>A0A409XTV9</accession>
<dbReference type="AlphaFoldDB" id="A0A409XTV9"/>
<evidence type="ECO:0000313" key="2">
    <source>
        <dbReference type="EMBL" id="PPQ94137.1"/>
    </source>
</evidence>
<keyword evidence="3" id="KW-1185">Reference proteome</keyword>
<feature type="chain" id="PRO_5019479432" evidence="1">
    <location>
        <begin position="17"/>
        <end position="59"/>
    </location>
</feature>
<dbReference type="InParanoid" id="A0A409XTV9"/>
<evidence type="ECO:0000256" key="1">
    <source>
        <dbReference type="SAM" id="SignalP"/>
    </source>
</evidence>
<name>A0A409XTV9_PSICY</name>
<organism evidence="2 3">
    <name type="scientific">Psilocybe cyanescens</name>
    <dbReference type="NCBI Taxonomy" id="93625"/>
    <lineage>
        <taxon>Eukaryota</taxon>
        <taxon>Fungi</taxon>
        <taxon>Dikarya</taxon>
        <taxon>Basidiomycota</taxon>
        <taxon>Agaricomycotina</taxon>
        <taxon>Agaricomycetes</taxon>
        <taxon>Agaricomycetidae</taxon>
        <taxon>Agaricales</taxon>
        <taxon>Agaricineae</taxon>
        <taxon>Strophariaceae</taxon>
        <taxon>Psilocybe</taxon>
    </lineage>
</organism>
<sequence length="59" mass="6360">MLTLLIASLCAGLRCAHRTLGAWSVSVDGNLPVDSAMFLDMILRPFSTEGSVLPRVDIE</sequence>
<reference evidence="2 3" key="1">
    <citation type="journal article" date="2018" name="Evol. Lett.">
        <title>Horizontal gene cluster transfer increased hallucinogenic mushroom diversity.</title>
        <authorList>
            <person name="Reynolds H.T."/>
            <person name="Vijayakumar V."/>
            <person name="Gluck-Thaler E."/>
            <person name="Korotkin H.B."/>
            <person name="Matheny P.B."/>
            <person name="Slot J.C."/>
        </authorList>
    </citation>
    <scope>NUCLEOTIDE SEQUENCE [LARGE SCALE GENOMIC DNA]</scope>
    <source>
        <strain evidence="2 3">2631</strain>
    </source>
</reference>
<dbReference type="Proteomes" id="UP000283269">
    <property type="component" value="Unassembled WGS sequence"/>
</dbReference>
<gene>
    <name evidence="2" type="ORF">CVT25_007893</name>
</gene>
<evidence type="ECO:0000313" key="3">
    <source>
        <dbReference type="Proteomes" id="UP000283269"/>
    </source>
</evidence>